<dbReference type="AlphaFoldDB" id="A0A418W4V6"/>
<gene>
    <name evidence="1" type="ORF">D3877_00285</name>
</gene>
<organism evidence="1 2">
    <name type="scientific">Azospirillum cavernae</name>
    <dbReference type="NCBI Taxonomy" id="2320860"/>
    <lineage>
        <taxon>Bacteria</taxon>
        <taxon>Pseudomonadati</taxon>
        <taxon>Pseudomonadota</taxon>
        <taxon>Alphaproteobacteria</taxon>
        <taxon>Rhodospirillales</taxon>
        <taxon>Azospirillaceae</taxon>
        <taxon>Azospirillum</taxon>
    </lineage>
</organism>
<dbReference type="Proteomes" id="UP000283458">
    <property type="component" value="Unassembled WGS sequence"/>
</dbReference>
<comment type="caution">
    <text evidence="1">The sequence shown here is derived from an EMBL/GenBank/DDBJ whole genome shotgun (WGS) entry which is preliminary data.</text>
</comment>
<protein>
    <submittedName>
        <fullName evidence="1">Uncharacterized protein</fullName>
    </submittedName>
</protein>
<keyword evidence="2" id="KW-1185">Reference proteome</keyword>
<evidence type="ECO:0000313" key="1">
    <source>
        <dbReference type="EMBL" id="RJF85060.1"/>
    </source>
</evidence>
<accession>A0A418W4V6</accession>
<sequence>MDDTRAILDLANQFEAIAAEGFEGRPYRDDLTALAQRVTAQPGLAPRVAHALGIMIGLIGESDRSGRFAAKIAILREGAALLEG</sequence>
<reference evidence="1 2" key="1">
    <citation type="submission" date="2018-09" db="EMBL/GenBank/DDBJ databases">
        <authorList>
            <person name="Zhu H."/>
        </authorList>
    </citation>
    <scope>NUCLEOTIDE SEQUENCE [LARGE SCALE GENOMIC DNA]</scope>
    <source>
        <strain evidence="1 2">K2W22B-5</strain>
    </source>
</reference>
<evidence type="ECO:0000313" key="2">
    <source>
        <dbReference type="Proteomes" id="UP000283458"/>
    </source>
</evidence>
<proteinExistence type="predicted"/>
<dbReference type="OrthoDB" id="7306196at2"/>
<name>A0A418W4V6_9PROT</name>
<dbReference type="EMBL" id="QYUL01000001">
    <property type="protein sequence ID" value="RJF85060.1"/>
    <property type="molecule type" value="Genomic_DNA"/>
</dbReference>